<proteinExistence type="predicted"/>
<dbReference type="AlphaFoldDB" id="A0A8E5HUJ0"/>
<evidence type="ECO:0000256" key="1">
    <source>
        <dbReference type="SAM" id="Coils"/>
    </source>
</evidence>
<dbReference type="RefSeq" id="XP_042999167.1">
    <property type="nucleotide sequence ID" value="XM_043143234.1"/>
</dbReference>
<evidence type="ECO:0000313" key="3">
    <source>
        <dbReference type="EMBL" id="QUC21494.1"/>
    </source>
</evidence>
<dbReference type="GeneID" id="66066514"/>
<reference evidence="3" key="1">
    <citation type="submission" date="2020-03" db="EMBL/GenBank/DDBJ databases">
        <title>A mixture of massive structural variations and highly conserved coding sequences in Ustilaginoidea virens genome.</title>
        <authorList>
            <person name="Zhang K."/>
            <person name="Zhao Z."/>
            <person name="Zhang Z."/>
            <person name="Li Y."/>
            <person name="Hsiang T."/>
            <person name="Sun W."/>
        </authorList>
    </citation>
    <scope>NUCLEOTIDE SEQUENCE</scope>
    <source>
        <strain evidence="3">UV-8b</strain>
    </source>
</reference>
<feature type="coiled-coil region" evidence="1">
    <location>
        <begin position="322"/>
        <end position="349"/>
    </location>
</feature>
<feature type="region of interest" description="Disordered" evidence="2">
    <location>
        <begin position="921"/>
        <end position="958"/>
    </location>
</feature>
<organism evidence="3 4">
    <name type="scientific">Ustilaginoidea virens</name>
    <name type="common">Rice false smut fungus</name>
    <name type="synonym">Villosiclava virens</name>
    <dbReference type="NCBI Taxonomy" id="1159556"/>
    <lineage>
        <taxon>Eukaryota</taxon>
        <taxon>Fungi</taxon>
        <taxon>Dikarya</taxon>
        <taxon>Ascomycota</taxon>
        <taxon>Pezizomycotina</taxon>
        <taxon>Sordariomycetes</taxon>
        <taxon>Hypocreomycetidae</taxon>
        <taxon>Hypocreales</taxon>
        <taxon>Clavicipitaceae</taxon>
        <taxon>Ustilaginoidea</taxon>
    </lineage>
</organism>
<sequence length="1071" mass="117513">MSMQSGPVSGDWADALRRKLRAAEENLDASHLRAIGQHVELIIRQSTAAKRQLSEERAALERDRADVARERLELTDKEASLAERESTLAGERSMFESAWSDPNRNHLYGKVEQLKDAYTRGQGTIDAGLRAVSQARETIEVAVRSVGSTMEAAVKSNMADLRLHVGDCSDTVRAELRDNVEKILQAVSKLDECVASCADAETDNPVVDRLAEIADRQRLDGELARSAEEKLSSSLRSGFADQRNDAQAMARDIGRVRDLAASADEKIASASRAINTAGSLARSRLDSVSDAVKEQHDSLVEHARSLADRVVQEVRQDVSNGLAGFNLTIDELRRKLTAAEETHADQAQEIDGQAQEIAGQAQEISVQAQVIAGLSAELERHGRESAMIIRYSLHGKQALQDRVAQLEWQLGQMAAVEAVNDELTVQLDQARLEISDREGGAVQAAAQLDRLQVELDEALGREAAARDRASRAVADAAQSEADAAQGKADYRDLEAALGEALADQASSVNAMRLLQADLDAMRNRAAEVSRGRAQAEGRAEQAEAELAMLQDRVAEASRGRARAECRAERAEAELALLQDRLAGDRALVVYRPGQAAQAADAEAAGGVAAWTCQQHKRGLLGALHCLARRANELEAAANGASSIETAVGLLTEALQGRAESAIASAAETAIASIAETAIASAAESLLQDEIAGLRDAETNALNEADYLERALTVCQTHNSALELRAERLQKQLSEKAREEALAVQEARDAQYKMAFIQAQNNALASRIERQSQTIRSETVAAQEAREARDEMIGNLAIREVQMNQLLAQAREEAVAAQEAREARDEANRNLAIRETQMMQLQERAREEAVAAREAREAREARDEANRNLAIRETQVMQLQERAREEAVAAREAREARDKMGDELATCRAQIRALESRIEQLQQRLSDNTPSPPGTQTSNKRPRVETRADERQADQSLSNENELSRIYARLVGVARQLDIVTVSEDPKFDISTVAAFIALYLANDSSVTRFISFMRHGMFGSWFCLREVAQLERQSLHPNRRQQCLLHKRDRCLIVKVIQTEEGRKLDFCLLA</sequence>
<gene>
    <name evidence="3" type="ORF">UV8b_05737</name>
</gene>
<keyword evidence="4" id="KW-1185">Reference proteome</keyword>
<dbReference type="KEGG" id="uvi:66066514"/>
<keyword evidence="1" id="KW-0175">Coiled coil</keyword>
<feature type="compositionally biased region" description="Basic and acidic residues" evidence="2">
    <location>
        <begin position="941"/>
        <end position="952"/>
    </location>
</feature>
<name>A0A8E5HUJ0_USTVR</name>
<feature type="coiled-coil region" evidence="1">
    <location>
        <begin position="13"/>
        <end position="85"/>
    </location>
</feature>
<accession>A0A8E5HUJ0</accession>
<evidence type="ECO:0000256" key="2">
    <source>
        <dbReference type="SAM" id="MobiDB-lite"/>
    </source>
</evidence>
<feature type="coiled-coil region" evidence="1">
    <location>
        <begin position="718"/>
        <end position="745"/>
    </location>
</feature>
<feature type="compositionally biased region" description="Polar residues" evidence="2">
    <location>
        <begin position="921"/>
        <end position="938"/>
    </location>
</feature>
<feature type="coiled-coil region" evidence="1">
    <location>
        <begin position="525"/>
        <end position="587"/>
    </location>
</feature>
<dbReference type="Proteomes" id="UP000027002">
    <property type="component" value="Chromosome 4"/>
</dbReference>
<dbReference type="EMBL" id="CP072756">
    <property type="protein sequence ID" value="QUC21494.1"/>
    <property type="molecule type" value="Genomic_DNA"/>
</dbReference>
<evidence type="ECO:0000313" key="4">
    <source>
        <dbReference type="Proteomes" id="UP000027002"/>
    </source>
</evidence>
<protein>
    <submittedName>
        <fullName evidence="3">Uncharacterized protein</fullName>
    </submittedName>
</protein>
<feature type="coiled-coil region" evidence="1">
    <location>
        <begin position="413"/>
        <end position="468"/>
    </location>
</feature>